<evidence type="ECO:0000313" key="4">
    <source>
        <dbReference type="EMBL" id="RFU94213.1"/>
    </source>
</evidence>
<feature type="domain" description="Predicted membrane protein YciQ-like C-terminal" evidence="3">
    <location>
        <begin position="442"/>
        <end position="547"/>
    </location>
</feature>
<dbReference type="RefSeq" id="WP_117330967.1">
    <property type="nucleotide sequence ID" value="NZ_QUWK01000011.1"/>
</dbReference>
<organism evidence="4 5">
    <name type="scientific">Sphaerochaeta halotolerans</name>
    <dbReference type="NCBI Taxonomy" id="2293840"/>
    <lineage>
        <taxon>Bacteria</taxon>
        <taxon>Pseudomonadati</taxon>
        <taxon>Spirochaetota</taxon>
        <taxon>Spirochaetia</taxon>
        <taxon>Spirochaetales</taxon>
        <taxon>Sphaerochaetaceae</taxon>
        <taxon>Sphaerochaeta</taxon>
    </lineage>
</organism>
<feature type="domain" description="DUF2207" evidence="2">
    <location>
        <begin position="27"/>
        <end position="203"/>
    </location>
</feature>
<dbReference type="EMBL" id="QUWK01000011">
    <property type="protein sequence ID" value="RFU94213.1"/>
    <property type="molecule type" value="Genomic_DNA"/>
</dbReference>
<dbReference type="Pfam" id="PF09972">
    <property type="entry name" value="DUF2207"/>
    <property type="match status" value="1"/>
</dbReference>
<evidence type="ECO:0000259" key="3">
    <source>
        <dbReference type="Pfam" id="PF20990"/>
    </source>
</evidence>
<keyword evidence="1" id="KW-0812">Transmembrane</keyword>
<dbReference type="Pfam" id="PF20990">
    <property type="entry name" value="DUF2207_C"/>
    <property type="match status" value="2"/>
</dbReference>
<evidence type="ECO:0000256" key="1">
    <source>
        <dbReference type="SAM" id="Phobius"/>
    </source>
</evidence>
<accession>A0A372MFI9</accession>
<dbReference type="InterPro" id="IPR018702">
    <property type="entry name" value="DUF2207"/>
</dbReference>
<feature type="transmembrane region" description="Helical" evidence="1">
    <location>
        <begin position="402"/>
        <end position="425"/>
    </location>
</feature>
<evidence type="ECO:0000259" key="2">
    <source>
        <dbReference type="Pfam" id="PF09972"/>
    </source>
</evidence>
<sequence>MVKKPLLLLWVVSFTLVLLPAVDYQFESYDLQVDVRLDNSYAVQEHIVVDFSSPRHGIYREIPVLFGRQNVKLTNLEANVPIVRDSVSSGYATFRLGSENRTVTGIQEYQIRYDYAIGDDRNDEYDEFYYNIVGVGWQAPIQHVSFTVNLPKPIDRSLVFLTGGTYGSTAQRGSFSISADGKTITGEANDLYPGEALTLRVQMDEGYYSDVRPFIDFTIPASIFAILVAFAATVHATFLFRRYGKEELFVPVVRFDPPEDLSPMEVGYLADGVVDNKDLTSMIFYWADQGCLTISELSKKEFTFTKIKEPATTKAHEKHLFSALFACGDGTEVTLKQLEKGTFSKDLEKAKTEVRSYFKGERELRDGKAERKRIAAMLYGALSVVMLAIASTISYIGTETVVFLVVGFSSLGVFALVASRLNAIWETSSAFKKGFKFFLLGVSAIVLFGFAFLFMNSVFGHGVFYSVVMALFLVAIPAYLGFLAIVTGKRSTYAQKKLEEIVGYREFISKVEMDKLKMMIDSDPSLFYHVLSYAIVLGLEDVWAKKFAKIALAEPQWYMGNRPIRNALFYSALSHRMHTSVMEKAVYAQAKSGSRSPIHSSFGSSGFSGGGFGGGGGGAW</sequence>
<feature type="transmembrane region" description="Helical" evidence="1">
    <location>
        <begin position="374"/>
        <end position="396"/>
    </location>
</feature>
<feature type="transmembrane region" description="Helical" evidence="1">
    <location>
        <begin position="437"/>
        <end position="457"/>
    </location>
</feature>
<reference evidence="4 5" key="2">
    <citation type="submission" date="2018-09" db="EMBL/GenBank/DDBJ databases">
        <title>Genome of Sphaerochaeta halotolerans strain 4-11.</title>
        <authorList>
            <person name="Nazina T.N."/>
            <person name="Sokolova D.S."/>
        </authorList>
    </citation>
    <scope>NUCLEOTIDE SEQUENCE [LARGE SCALE GENOMIC DNA]</scope>
    <source>
        <strain evidence="4 5">4-11</strain>
    </source>
</reference>
<feature type="transmembrane region" description="Helical" evidence="1">
    <location>
        <begin position="463"/>
        <end position="486"/>
    </location>
</feature>
<protein>
    <submittedName>
        <fullName evidence="4">DUF2207 domain-containing protein</fullName>
    </submittedName>
</protein>
<dbReference type="Proteomes" id="UP000264002">
    <property type="component" value="Unassembled WGS sequence"/>
</dbReference>
<comment type="caution">
    <text evidence="4">The sequence shown here is derived from an EMBL/GenBank/DDBJ whole genome shotgun (WGS) entry which is preliminary data.</text>
</comment>
<feature type="transmembrane region" description="Helical" evidence="1">
    <location>
        <begin position="217"/>
        <end position="240"/>
    </location>
</feature>
<keyword evidence="1" id="KW-0472">Membrane</keyword>
<reference evidence="5" key="1">
    <citation type="submission" date="2018-08" db="EMBL/GenBank/DDBJ databases">
        <authorList>
            <person name="Grouzdev D.S."/>
            <person name="Krutkina M.S."/>
        </authorList>
    </citation>
    <scope>NUCLEOTIDE SEQUENCE [LARGE SCALE GENOMIC DNA]</scope>
    <source>
        <strain evidence="5">4-11</strain>
    </source>
</reference>
<dbReference type="InterPro" id="IPR048389">
    <property type="entry name" value="YciQ-like_C"/>
</dbReference>
<name>A0A372MFI9_9SPIR</name>
<keyword evidence="1" id="KW-1133">Transmembrane helix</keyword>
<evidence type="ECO:0000313" key="5">
    <source>
        <dbReference type="Proteomes" id="UP000264002"/>
    </source>
</evidence>
<proteinExistence type="predicted"/>
<dbReference type="AlphaFoldDB" id="A0A372MFI9"/>
<keyword evidence="5" id="KW-1185">Reference proteome</keyword>
<feature type="domain" description="Predicted membrane protein YciQ-like C-terminal" evidence="3">
    <location>
        <begin position="255"/>
        <end position="423"/>
    </location>
</feature>
<gene>
    <name evidence="4" type="ORF">DYP60_10520</name>
</gene>